<dbReference type="PANTHER" id="PTHR35037:SF7">
    <property type="entry name" value="AUTOTRANSPORTER"/>
    <property type="match status" value="1"/>
</dbReference>
<evidence type="ECO:0000256" key="2">
    <source>
        <dbReference type="SAM" id="MobiDB-lite"/>
    </source>
</evidence>
<feature type="region of interest" description="Disordered" evidence="2">
    <location>
        <begin position="430"/>
        <end position="473"/>
    </location>
</feature>
<keyword evidence="5" id="KW-1185">Reference proteome</keyword>
<dbReference type="InterPro" id="IPR036709">
    <property type="entry name" value="Autotransporte_beta_dom_sf"/>
</dbReference>
<dbReference type="InterPro" id="IPR012332">
    <property type="entry name" value="Autotransporter_pectin_lyase_C"/>
</dbReference>
<name>A0ABS0ZL11_9ENTR</name>
<dbReference type="Pfam" id="PF03797">
    <property type="entry name" value="Autotransporter"/>
    <property type="match status" value="1"/>
</dbReference>
<feature type="domain" description="Autotransporter" evidence="3">
    <location>
        <begin position="507"/>
        <end position="775"/>
    </location>
</feature>
<dbReference type="Proteomes" id="UP000746649">
    <property type="component" value="Unassembled WGS sequence"/>
</dbReference>
<dbReference type="InterPro" id="IPR005546">
    <property type="entry name" value="Autotransporte_beta"/>
</dbReference>
<protein>
    <submittedName>
        <fullName evidence="4">Autotransporter outer membrane beta-barrel domain-containing protein</fullName>
    </submittedName>
</protein>
<dbReference type="Gene3D" id="2.160.20.20">
    <property type="match status" value="2"/>
</dbReference>
<dbReference type="InterPro" id="IPR030930">
    <property type="entry name" value="AIDA"/>
</dbReference>
<dbReference type="RefSeq" id="WP_200033055.1">
    <property type="nucleotide sequence ID" value="NZ_JADWND010000001.1"/>
</dbReference>
<organism evidence="4 5">
    <name type="scientific">Citrobacter sedlakii</name>
    <dbReference type="NCBI Taxonomy" id="67826"/>
    <lineage>
        <taxon>Bacteria</taxon>
        <taxon>Pseudomonadati</taxon>
        <taxon>Pseudomonadota</taxon>
        <taxon>Gammaproteobacteria</taxon>
        <taxon>Enterobacterales</taxon>
        <taxon>Enterobacteriaceae</taxon>
        <taxon>Citrobacter</taxon>
        <taxon>Citrobacter freundii complex</taxon>
    </lineage>
</organism>
<feature type="compositionally biased region" description="Acidic residues" evidence="2">
    <location>
        <begin position="434"/>
        <end position="454"/>
    </location>
</feature>
<keyword evidence="1" id="KW-0732">Signal</keyword>
<dbReference type="InterPro" id="IPR051551">
    <property type="entry name" value="Autotransporter_adhesion"/>
</dbReference>
<dbReference type="InterPro" id="IPR004899">
    <property type="entry name" value="Pertactin_central"/>
</dbReference>
<dbReference type="Gene3D" id="2.40.128.130">
    <property type="entry name" value="Autotransporter beta-domain"/>
    <property type="match status" value="1"/>
</dbReference>
<evidence type="ECO:0000313" key="4">
    <source>
        <dbReference type="EMBL" id="MBJ8379420.1"/>
    </source>
</evidence>
<comment type="caution">
    <text evidence="4">The sequence shown here is derived from an EMBL/GenBank/DDBJ whole genome shotgun (WGS) entry which is preliminary data.</text>
</comment>
<evidence type="ECO:0000256" key="1">
    <source>
        <dbReference type="ARBA" id="ARBA00022729"/>
    </source>
</evidence>
<sequence length="775" mass="83262">MQDNATSYGTVLNDKGFENVRDNAVARGTIINSNGTQNVYSEAVDTVVQGSGGRQYGYENALITGTQLNNGGQQWLKDNAHAKNTTIEEGSSQYLSDSARVTDTTINHGAQYISGLNAVAEGTTLNGTARQQLTGGLAVNTTLNGNSVQTLQFQTWAPGFVENTILNDNSVQYVYFSASTAKKTQLNDTSRQYIYFGSQAEDTHINGGHQIVYSEGYADRTRIDAGIQSVANNAIINDTTINGGRSYLYDGARATGFMNVGQAGGVYMDAGAVADNITLAGTLYITDIDNDTADLDPAYVGNLTLQGGNVSFLLDSYGEYAALTIDNLSGSGHFLFNSSLAKKNANFVEIGQGAGSFTIMVFDSGHEIADDRDLTVNLIHDQRGEAEFSLVSANYHRSAAIDGGTYLYTLYHQQNKDGYSGNVWYLGAMTDGNEGNEGDEDNEDNEGNEGDGGSEGDNGNNNGNGGGSLITTPSTDAVLSLTTVGLNVMRSEMDGLRSYRNHSGRERKADEGNVWGHYLGKKSHVSVSSGAEYTLHQNGLELGGDRMAEYQDGTLVSGAFITLTKNHVLHARGGKSHVDSYGIGGYATWYHHNGVYIDGVVKANRLNNNLRVRMTNGGNATGEWHQYGLSAATESGILFQPDDTITVEPFFRLTGTQINDADIRLSNGMRAKTGAARSLIAGMGIRTGGHFSSHDTVIAPYIQVEVEQELAKSNRTVINNVNHFDNNLNGTSGKYGLGLSADVTRTATLYGEMNYRQGRHIEEPIQGVVGIRMRF</sequence>
<reference evidence="4 5" key="1">
    <citation type="submission" date="2020-11" db="EMBL/GenBank/DDBJ databases">
        <title>Enhanced detection system for hospital associated transmission using whole genome sequencing surveillance.</title>
        <authorList>
            <person name="Harrison L.H."/>
            <person name="Van Tyne D."/>
            <person name="Marsh J.W."/>
            <person name="Griffith M.P."/>
            <person name="Snyder D.J."/>
            <person name="Cooper V.S."/>
            <person name="Mustapha M."/>
        </authorList>
    </citation>
    <scope>NUCLEOTIDE SEQUENCE [LARGE SCALE GENOMIC DNA]</scope>
    <source>
        <strain evidence="4 5">CB00117</strain>
    </source>
</reference>
<dbReference type="PROSITE" id="PS51208">
    <property type="entry name" value="AUTOTRANSPORTER"/>
    <property type="match status" value="1"/>
</dbReference>
<dbReference type="SUPFAM" id="SSF51126">
    <property type="entry name" value="Pectin lyase-like"/>
    <property type="match status" value="1"/>
</dbReference>
<dbReference type="InterPro" id="IPR003991">
    <property type="entry name" value="Pertactin_virulence_factor"/>
</dbReference>
<evidence type="ECO:0000259" key="3">
    <source>
        <dbReference type="PROSITE" id="PS51208"/>
    </source>
</evidence>
<dbReference type="SUPFAM" id="SSF103515">
    <property type="entry name" value="Autotransporter"/>
    <property type="match status" value="1"/>
</dbReference>
<dbReference type="NCBIfam" id="TIGR01414">
    <property type="entry name" value="autotrans_barl"/>
    <property type="match status" value="1"/>
</dbReference>
<evidence type="ECO:0000313" key="5">
    <source>
        <dbReference type="Proteomes" id="UP000746649"/>
    </source>
</evidence>
<accession>A0ABS0ZL11</accession>
<dbReference type="InterPro" id="IPR006315">
    <property type="entry name" value="OM_autotransptr_brl_dom"/>
</dbReference>
<dbReference type="SMART" id="SM00869">
    <property type="entry name" value="Autotransporter"/>
    <property type="match status" value="1"/>
</dbReference>
<dbReference type="InterPro" id="IPR011050">
    <property type="entry name" value="Pectin_lyase_fold/virulence"/>
</dbReference>
<feature type="compositionally biased region" description="Gly residues" evidence="2">
    <location>
        <begin position="455"/>
        <end position="468"/>
    </location>
</feature>
<dbReference type="Pfam" id="PF03212">
    <property type="entry name" value="Pertactin"/>
    <property type="match status" value="1"/>
</dbReference>
<gene>
    <name evidence="4" type="ORF">I6M88_00300</name>
</gene>
<dbReference type="NCBIfam" id="TIGR04415">
    <property type="entry name" value="O_hepto_targRPT"/>
    <property type="match status" value="1"/>
</dbReference>
<dbReference type="PRINTS" id="PR01484">
    <property type="entry name" value="PRTACTNFAMLY"/>
</dbReference>
<proteinExistence type="predicted"/>
<dbReference type="PANTHER" id="PTHR35037">
    <property type="entry name" value="C-TERMINAL REGION OF AIDA-LIKE PROTEIN"/>
    <property type="match status" value="1"/>
</dbReference>
<dbReference type="EMBL" id="JADWND010000001">
    <property type="protein sequence ID" value="MBJ8379420.1"/>
    <property type="molecule type" value="Genomic_DNA"/>
</dbReference>